<organism evidence="3 4">
    <name type="scientific">Pelagomonas calceolata</name>
    <dbReference type="NCBI Taxonomy" id="35677"/>
    <lineage>
        <taxon>Eukaryota</taxon>
        <taxon>Sar</taxon>
        <taxon>Stramenopiles</taxon>
        <taxon>Ochrophyta</taxon>
        <taxon>Pelagophyceae</taxon>
        <taxon>Pelagomonadales</taxon>
        <taxon>Pelagomonadaceae</taxon>
        <taxon>Pelagomonas</taxon>
    </lineage>
</organism>
<feature type="region of interest" description="Disordered" evidence="1">
    <location>
        <begin position="339"/>
        <end position="369"/>
    </location>
</feature>
<proteinExistence type="predicted"/>
<evidence type="ECO:0008006" key="5">
    <source>
        <dbReference type="Google" id="ProtNLM"/>
    </source>
</evidence>
<evidence type="ECO:0000256" key="1">
    <source>
        <dbReference type="SAM" id="MobiDB-lite"/>
    </source>
</evidence>
<reference evidence="3" key="1">
    <citation type="submission" date="2021-11" db="EMBL/GenBank/DDBJ databases">
        <authorList>
            <consortium name="Genoscope - CEA"/>
            <person name="William W."/>
        </authorList>
    </citation>
    <scope>NUCLEOTIDE SEQUENCE</scope>
</reference>
<dbReference type="EMBL" id="CAKKNE010000005">
    <property type="protein sequence ID" value="CAH0377813.1"/>
    <property type="molecule type" value="Genomic_DNA"/>
</dbReference>
<accession>A0A8J2X6E1</accession>
<dbReference type="AlphaFoldDB" id="A0A8J2X6E1"/>
<gene>
    <name evidence="3" type="ORF">PECAL_5P23330</name>
</gene>
<dbReference type="Proteomes" id="UP000789595">
    <property type="component" value="Unassembled WGS sequence"/>
</dbReference>
<evidence type="ECO:0000256" key="2">
    <source>
        <dbReference type="SAM" id="SignalP"/>
    </source>
</evidence>
<feature type="signal peptide" evidence="2">
    <location>
        <begin position="1"/>
        <end position="15"/>
    </location>
</feature>
<keyword evidence="2" id="KW-0732">Signal</keyword>
<protein>
    <recommendedName>
        <fullName evidence="5">Nucleotide-diphospho-sugar transferase domain-containing protein</fullName>
    </recommendedName>
</protein>
<comment type="caution">
    <text evidence="3">The sequence shown here is derived from an EMBL/GenBank/DDBJ whole genome shotgun (WGS) entry which is preliminary data.</text>
</comment>
<evidence type="ECO:0000313" key="4">
    <source>
        <dbReference type="Proteomes" id="UP000789595"/>
    </source>
</evidence>
<feature type="chain" id="PRO_5035313002" description="Nucleotide-diphospho-sugar transferase domain-containing protein" evidence="2">
    <location>
        <begin position="16"/>
        <end position="413"/>
    </location>
</feature>
<name>A0A8J2X6E1_9STRA</name>
<keyword evidence="4" id="KW-1185">Reference proteome</keyword>
<evidence type="ECO:0000313" key="3">
    <source>
        <dbReference type="EMBL" id="CAH0377813.1"/>
    </source>
</evidence>
<sequence length="413" mass="45526">MRALLLLGTASAAAALSNATLHAIAADAIWPEVATGCILRADFLNHVVELETSTGETRTVLSKESPIPPVIPGPPQLCALKNDHDNDGKQRSVLTIATDLKYLRPWSHFLWNKLCYCKREGLDFLLFLGNVDTAHAPNPKCLSGKAGNHWIKAVAIHAALSRAGQDEVLVLDTDAIFRRESFSRHGLASCYFGVMEDAQASVAAGAEHYQVFVNAAVLLVRETPWTRALLRLWWRDRCGEKDQLILWHSLLTLWNKDSNLNYDGELLAYTSRDYKNKSSTSTYKHARRVVTFDYARQLRPAHFVKSPVARAHPIYHLAADSLLDFPDFALLPQTALPPPKRCPGPGLPSLRSNAARRKKGARGAGPASFLAHTKNRPAFDCCPAGNVDAAAPCVAVNLERSTHRKGESTPHRR</sequence>